<dbReference type="AlphaFoldDB" id="A0A176WTW5"/>
<sequence length="94" mass="10449">MKHTPVDGMRNCFIARVSHGGVYPQGYQDGWVPGLEVVAKILGVGSRAHIRRSGGSPVTLDVRHPFKTGSFTFLREEKLRASREAMRKRGMIAQ</sequence>
<organism evidence="1 2">
    <name type="scientific">Marchantia polymorpha subsp. ruderalis</name>
    <dbReference type="NCBI Taxonomy" id="1480154"/>
    <lineage>
        <taxon>Eukaryota</taxon>
        <taxon>Viridiplantae</taxon>
        <taxon>Streptophyta</taxon>
        <taxon>Embryophyta</taxon>
        <taxon>Marchantiophyta</taxon>
        <taxon>Marchantiopsida</taxon>
        <taxon>Marchantiidae</taxon>
        <taxon>Marchantiales</taxon>
        <taxon>Marchantiaceae</taxon>
        <taxon>Marchantia</taxon>
    </lineage>
</organism>
<proteinExistence type="predicted"/>
<accession>A0A176WTW5</accession>
<reference evidence="1" key="1">
    <citation type="submission" date="2016-03" db="EMBL/GenBank/DDBJ databases">
        <title>Mechanisms controlling the formation of the plant cell surface in tip-growing cells are functionally conserved among land plants.</title>
        <authorList>
            <person name="Honkanen S."/>
            <person name="Jones V.A."/>
            <person name="Morieri G."/>
            <person name="Champion C."/>
            <person name="Hetherington A.J."/>
            <person name="Kelly S."/>
            <person name="Saint-Marcoux D."/>
            <person name="Proust H."/>
            <person name="Prescott H."/>
            <person name="Dolan L."/>
        </authorList>
    </citation>
    <scope>NUCLEOTIDE SEQUENCE [LARGE SCALE GENOMIC DNA]</scope>
    <source>
        <tissue evidence="1">Whole gametophyte</tissue>
    </source>
</reference>
<protein>
    <submittedName>
        <fullName evidence="1">Uncharacterized protein</fullName>
    </submittedName>
</protein>
<comment type="caution">
    <text evidence="1">The sequence shown here is derived from an EMBL/GenBank/DDBJ whole genome shotgun (WGS) entry which is preliminary data.</text>
</comment>
<evidence type="ECO:0000313" key="2">
    <source>
        <dbReference type="Proteomes" id="UP000077202"/>
    </source>
</evidence>
<gene>
    <name evidence="1" type="ORF">AXG93_1154s2020</name>
</gene>
<keyword evidence="2" id="KW-1185">Reference proteome</keyword>
<dbReference type="EMBL" id="LVLJ01000095">
    <property type="protein sequence ID" value="OAE35746.1"/>
    <property type="molecule type" value="Genomic_DNA"/>
</dbReference>
<name>A0A176WTW5_MARPO</name>
<evidence type="ECO:0000313" key="1">
    <source>
        <dbReference type="EMBL" id="OAE35746.1"/>
    </source>
</evidence>
<dbReference type="Proteomes" id="UP000077202">
    <property type="component" value="Unassembled WGS sequence"/>
</dbReference>